<feature type="compositionally biased region" description="Polar residues" evidence="1">
    <location>
        <begin position="430"/>
        <end position="469"/>
    </location>
</feature>
<evidence type="ECO:0008006" key="5">
    <source>
        <dbReference type="Google" id="ProtNLM"/>
    </source>
</evidence>
<organism evidence="3 4">
    <name type="scientific">Steinernema carpocapsae</name>
    <name type="common">Entomopathogenic nematode</name>
    <dbReference type="NCBI Taxonomy" id="34508"/>
    <lineage>
        <taxon>Eukaryota</taxon>
        <taxon>Metazoa</taxon>
        <taxon>Ecdysozoa</taxon>
        <taxon>Nematoda</taxon>
        <taxon>Chromadorea</taxon>
        <taxon>Rhabditida</taxon>
        <taxon>Tylenchina</taxon>
        <taxon>Panagrolaimomorpha</taxon>
        <taxon>Strongyloidoidea</taxon>
        <taxon>Steinernematidae</taxon>
        <taxon>Steinernema</taxon>
    </lineage>
</organism>
<keyword evidence="2" id="KW-0812">Transmembrane</keyword>
<accession>A0A4U5MEU4</accession>
<reference evidence="3 4" key="2">
    <citation type="journal article" date="2019" name="G3 (Bethesda)">
        <title>Hybrid Assembly of the Genome of the Entomopathogenic Nematode Steinernema carpocapsae Identifies the X-Chromosome.</title>
        <authorList>
            <person name="Serra L."/>
            <person name="Macchietto M."/>
            <person name="Macias-Munoz A."/>
            <person name="McGill C.J."/>
            <person name="Rodriguez I.M."/>
            <person name="Rodriguez B."/>
            <person name="Murad R."/>
            <person name="Mortazavi A."/>
        </authorList>
    </citation>
    <scope>NUCLEOTIDE SEQUENCE [LARGE SCALE GENOMIC DNA]</scope>
    <source>
        <strain evidence="3 4">ALL</strain>
    </source>
</reference>
<dbReference type="Proteomes" id="UP000298663">
    <property type="component" value="Unassembled WGS sequence"/>
</dbReference>
<name>A0A4U5MEU4_STECR</name>
<feature type="region of interest" description="Disordered" evidence="1">
    <location>
        <begin position="429"/>
        <end position="469"/>
    </location>
</feature>
<dbReference type="Gene3D" id="2.60.40.10">
    <property type="entry name" value="Immunoglobulins"/>
    <property type="match status" value="1"/>
</dbReference>
<feature type="transmembrane region" description="Helical" evidence="2">
    <location>
        <begin position="37"/>
        <end position="57"/>
    </location>
</feature>
<sequence>MFEESIVANNNRYSLFSGLLPGLLNINWMFMKRPSWIVPAFTYFLLFALPSSVFAAWNNKGDIGIDEAGNSTDSKIVRSKYDQNVVLECDYYGSPEPLVSWWLVHPLTHIGVYNPKDNSTKTVWTRNESYEVQPGGGLMLKMTGRHLVERYRCDISNVHGNVSSIVRYRLDLSDWYSTAIFDSVFWGSCLCAIFVCAISFVLNIAWILCRKLFLWWINRAERLSRVKSMVEAMEKYRRQQLDNLHEKYHSRVTNIRDNYHVQVEQIRSSYANQVERFRDYRHTQFEHMTQHLDNLRENYNQQMGRMRDYGARRAEQLLESYERQVNRMRTFSLQQRLKLQRQYKVKQRYLNKLLEAIADPNNPEAVSRREAAIREALELPEPPHSPLSRSCSYYSLPEYVLDDDGSLHNPPRSVIPLKRFKLEPLEANLEPSTSADVPSTSADVPSTSADVPSTSADVPSTSTHVPWLD</sequence>
<feature type="transmembrane region" description="Helical" evidence="2">
    <location>
        <begin position="12"/>
        <end position="30"/>
    </location>
</feature>
<dbReference type="SUPFAM" id="SSF103657">
    <property type="entry name" value="BAR/IMD domain-like"/>
    <property type="match status" value="1"/>
</dbReference>
<dbReference type="InterPro" id="IPR036179">
    <property type="entry name" value="Ig-like_dom_sf"/>
</dbReference>
<dbReference type="InterPro" id="IPR013783">
    <property type="entry name" value="Ig-like_fold"/>
</dbReference>
<dbReference type="InterPro" id="IPR027267">
    <property type="entry name" value="AH/BAR_dom_sf"/>
</dbReference>
<comment type="caution">
    <text evidence="3">The sequence shown here is derived from an EMBL/GenBank/DDBJ whole genome shotgun (WGS) entry which is preliminary data.</text>
</comment>
<dbReference type="SUPFAM" id="SSF48726">
    <property type="entry name" value="Immunoglobulin"/>
    <property type="match status" value="1"/>
</dbReference>
<dbReference type="AlphaFoldDB" id="A0A4U5MEU4"/>
<reference evidence="3 4" key="1">
    <citation type="journal article" date="2015" name="Genome Biol.">
        <title>Comparative genomics of Steinernema reveals deeply conserved gene regulatory networks.</title>
        <authorList>
            <person name="Dillman A.R."/>
            <person name="Macchietto M."/>
            <person name="Porter C.F."/>
            <person name="Rogers A."/>
            <person name="Williams B."/>
            <person name="Antoshechkin I."/>
            <person name="Lee M.M."/>
            <person name="Goodwin Z."/>
            <person name="Lu X."/>
            <person name="Lewis E.E."/>
            <person name="Goodrich-Blair H."/>
            <person name="Stock S.P."/>
            <person name="Adams B.J."/>
            <person name="Sternberg P.W."/>
            <person name="Mortazavi A."/>
        </authorList>
    </citation>
    <scope>NUCLEOTIDE SEQUENCE [LARGE SCALE GENOMIC DNA]</scope>
    <source>
        <strain evidence="3 4">ALL</strain>
    </source>
</reference>
<evidence type="ECO:0000256" key="1">
    <source>
        <dbReference type="SAM" id="MobiDB-lite"/>
    </source>
</evidence>
<keyword evidence="2" id="KW-0472">Membrane</keyword>
<evidence type="ECO:0000256" key="2">
    <source>
        <dbReference type="SAM" id="Phobius"/>
    </source>
</evidence>
<feature type="transmembrane region" description="Helical" evidence="2">
    <location>
        <begin position="184"/>
        <end position="209"/>
    </location>
</feature>
<evidence type="ECO:0000313" key="3">
    <source>
        <dbReference type="EMBL" id="TKR67701.1"/>
    </source>
</evidence>
<dbReference type="STRING" id="34508.A0A4U5MEU4"/>
<evidence type="ECO:0000313" key="4">
    <source>
        <dbReference type="Proteomes" id="UP000298663"/>
    </source>
</evidence>
<proteinExistence type="predicted"/>
<dbReference type="EMBL" id="AZBU02000008">
    <property type="protein sequence ID" value="TKR67701.1"/>
    <property type="molecule type" value="Genomic_DNA"/>
</dbReference>
<keyword evidence="2" id="KW-1133">Transmembrane helix</keyword>
<dbReference type="OrthoDB" id="10061535at2759"/>
<keyword evidence="4" id="KW-1185">Reference proteome</keyword>
<protein>
    <recommendedName>
        <fullName evidence="5">Ig-like domain-containing protein</fullName>
    </recommendedName>
</protein>
<gene>
    <name evidence="3" type="ORF">L596_023810</name>
</gene>